<evidence type="ECO:0000313" key="2">
    <source>
        <dbReference type="EMBL" id="OGF55000.1"/>
    </source>
</evidence>
<gene>
    <name evidence="2" type="ORF">A2Z21_05340</name>
</gene>
<evidence type="ECO:0000259" key="1">
    <source>
        <dbReference type="Pfam" id="PF12654"/>
    </source>
</evidence>
<dbReference type="Pfam" id="PF12654">
    <property type="entry name" value="DUF3786"/>
    <property type="match status" value="1"/>
</dbReference>
<name>A0A1F5UV33_FRAXR</name>
<sequence length="218" mass="24484">MKTNPKWAESLEPQIAKAREELRIREPRAIAQFSGAFYREHPSGGGELSLRFFGRVYMITWPQLAVQDPEGRNCSNPAQASLLQYLVLADDTPLAHQWVSLRELPNGAFYERAFQGYSGNVVSRTFKSDVQALREAVRKLGGEPLSVGDASFRFWALPKIPLALVYWSGGEEFPASAQVLFDASAGHYHHLEMLAHLGSLLCDRLIEIHRGSEEEQSR</sequence>
<dbReference type="InterPro" id="IPR024264">
    <property type="entry name" value="DUF3786"/>
</dbReference>
<proteinExistence type="predicted"/>
<accession>A0A1F5UV33</accession>
<dbReference type="STRING" id="1817864.A2Z21_05340"/>
<dbReference type="AlphaFoldDB" id="A0A1F5UV33"/>
<dbReference type="EMBL" id="MFGX01000066">
    <property type="protein sequence ID" value="OGF55000.1"/>
    <property type="molecule type" value="Genomic_DNA"/>
</dbReference>
<dbReference type="Proteomes" id="UP000179157">
    <property type="component" value="Unassembled WGS sequence"/>
</dbReference>
<feature type="domain" description="DUF3786" evidence="1">
    <location>
        <begin position="27"/>
        <end position="203"/>
    </location>
</feature>
<organism evidence="2 3">
    <name type="scientific">Fraserbacteria sp. (strain RBG_16_55_9)</name>
    <dbReference type="NCBI Taxonomy" id="1817864"/>
    <lineage>
        <taxon>Bacteria</taxon>
        <taxon>Candidatus Fraseribacteriota</taxon>
    </lineage>
</organism>
<comment type="caution">
    <text evidence="2">The sequence shown here is derived from an EMBL/GenBank/DDBJ whole genome shotgun (WGS) entry which is preliminary data.</text>
</comment>
<reference evidence="2 3" key="1">
    <citation type="journal article" date="2016" name="Nat. Commun.">
        <title>Thousands of microbial genomes shed light on interconnected biogeochemical processes in an aquifer system.</title>
        <authorList>
            <person name="Anantharaman K."/>
            <person name="Brown C.T."/>
            <person name="Hug L.A."/>
            <person name="Sharon I."/>
            <person name="Castelle C.J."/>
            <person name="Probst A.J."/>
            <person name="Thomas B.C."/>
            <person name="Singh A."/>
            <person name="Wilkins M.J."/>
            <person name="Karaoz U."/>
            <person name="Brodie E.L."/>
            <person name="Williams K.H."/>
            <person name="Hubbard S.S."/>
            <person name="Banfield J.F."/>
        </authorList>
    </citation>
    <scope>NUCLEOTIDE SEQUENCE [LARGE SCALE GENOMIC DNA]</scope>
    <source>
        <strain evidence="3">RBG_16_55_9</strain>
    </source>
</reference>
<evidence type="ECO:0000313" key="3">
    <source>
        <dbReference type="Proteomes" id="UP000179157"/>
    </source>
</evidence>
<protein>
    <recommendedName>
        <fullName evidence="1">DUF3786 domain-containing protein</fullName>
    </recommendedName>
</protein>